<name>A0A0N8H679_9HYPO</name>
<dbReference type="InterPro" id="IPR037401">
    <property type="entry name" value="SnoaL-like"/>
</dbReference>
<evidence type="ECO:0000313" key="2">
    <source>
        <dbReference type="EMBL" id="KPM38220.1"/>
    </source>
</evidence>
<protein>
    <recommendedName>
        <fullName evidence="1">SnoaL-like domain-containing protein</fullName>
    </recommendedName>
</protein>
<dbReference type="AlphaFoldDB" id="A0A0N8H679"/>
<proteinExistence type="predicted"/>
<dbReference type="SUPFAM" id="SSF54427">
    <property type="entry name" value="NTF2-like"/>
    <property type="match status" value="1"/>
</dbReference>
<dbReference type="Gene3D" id="3.10.450.50">
    <property type="match status" value="1"/>
</dbReference>
<keyword evidence="3" id="KW-1185">Reference proteome</keyword>
<organism evidence="2 3">
    <name type="scientific">Neonectria ditissima</name>
    <dbReference type="NCBI Taxonomy" id="78410"/>
    <lineage>
        <taxon>Eukaryota</taxon>
        <taxon>Fungi</taxon>
        <taxon>Dikarya</taxon>
        <taxon>Ascomycota</taxon>
        <taxon>Pezizomycotina</taxon>
        <taxon>Sordariomycetes</taxon>
        <taxon>Hypocreomycetidae</taxon>
        <taxon>Hypocreales</taxon>
        <taxon>Nectriaceae</taxon>
        <taxon>Neonectria</taxon>
    </lineage>
</organism>
<dbReference type="Proteomes" id="UP000050424">
    <property type="component" value="Unassembled WGS sequence"/>
</dbReference>
<dbReference type="OrthoDB" id="4119873at2759"/>
<dbReference type="InterPro" id="IPR032710">
    <property type="entry name" value="NTF2-like_dom_sf"/>
</dbReference>
<reference evidence="2 3" key="1">
    <citation type="submission" date="2015-09" db="EMBL/GenBank/DDBJ databases">
        <title>Draft genome of a European isolate of the apple canker pathogen Neonectria ditissima.</title>
        <authorList>
            <person name="Gomez-Cortecero A."/>
            <person name="Harrison R.J."/>
            <person name="Armitage A.D."/>
        </authorList>
    </citation>
    <scope>NUCLEOTIDE SEQUENCE [LARGE SCALE GENOMIC DNA]</scope>
    <source>
        <strain evidence="2 3">R09/05</strain>
    </source>
</reference>
<gene>
    <name evidence="2" type="ORF">AK830_g8347</name>
</gene>
<dbReference type="Pfam" id="PF13577">
    <property type="entry name" value="SnoaL_4"/>
    <property type="match status" value="1"/>
</dbReference>
<evidence type="ECO:0000259" key="1">
    <source>
        <dbReference type="Pfam" id="PF13577"/>
    </source>
</evidence>
<evidence type="ECO:0000313" key="3">
    <source>
        <dbReference type="Proteomes" id="UP000050424"/>
    </source>
</evidence>
<dbReference type="EMBL" id="LKCW01000140">
    <property type="protein sequence ID" value="KPM38220.1"/>
    <property type="molecule type" value="Genomic_DNA"/>
</dbReference>
<comment type="caution">
    <text evidence="2">The sequence shown here is derived from an EMBL/GenBank/DDBJ whole genome shotgun (WGS) entry which is preliminary data.</text>
</comment>
<feature type="domain" description="SnoaL-like" evidence="1">
    <location>
        <begin position="19"/>
        <end position="135"/>
    </location>
</feature>
<accession>A0A0N8H679</accession>
<sequence>MSRKALPSGTSVGMTPADEATARSLIMSLLYRYASLAREEGDHTATAKLFEADGVIQFQDGREIAPSDLGVITRRNPPKLLRHHLTTINIQFVSSEEVNCQSYIIAGSHLRMPDHWGRWDDTVRKQGDGTWLFKSKSVIVDGLDPVGWLAETIAIESSVEQE</sequence>